<protein>
    <recommendedName>
        <fullName evidence="4">TPX2 C-terminal domain-containing protein</fullName>
    </recommendedName>
</protein>
<feature type="compositionally biased region" description="Polar residues" evidence="1">
    <location>
        <begin position="402"/>
        <end position="411"/>
    </location>
</feature>
<accession>A0AAF1ALJ9</accession>
<proteinExistence type="predicted"/>
<name>A0AAF1ALJ9_DAUCS</name>
<evidence type="ECO:0008006" key="4">
    <source>
        <dbReference type="Google" id="ProtNLM"/>
    </source>
</evidence>
<evidence type="ECO:0000313" key="2">
    <source>
        <dbReference type="EMBL" id="WOG84540.1"/>
    </source>
</evidence>
<reference evidence="2" key="1">
    <citation type="journal article" date="2016" name="Nat. Genet.">
        <title>A high-quality carrot genome assembly provides new insights into carotenoid accumulation and asterid genome evolution.</title>
        <authorList>
            <person name="Iorizzo M."/>
            <person name="Ellison S."/>
            <person name="Senalik D."/>
            <person name="Zeng P."/>
            <person name="Satapoomin P."/>
            <person name="Huang J."/>
            <person name="Bowman M."/>
            <person name="Iovene M."/>
            <person name="Sanseverino W."/>
            <person name="Cavagnaro P."/>
            <person name="Yildiz M."/>
            <person name="Macko-Podgorni A."/>
            <person name="Moranska E."/>
            <person name="Grzebelus E."/>
            <person name="Grzebelus D."/>
            <person name="Ashrafi H."/>
            <person name="Zheng Z."/>
            <person name="Cheng S."/>
            <person name="Spooner D."/>
            <person name="Van Deynze A."/>
            <person name="Simon P."/>
        </authorList>
    </citation>
    <scope>NUCLEOTIDE SEQUENCE</scope>
    <source>
        <tissue evidence="2">Leaf</tissue>
    </source>
</reference>
<gene>
    <name evidence="2" type="ORF">DCAR_0103724</name>
</gene>
<dbReference type="PANTHER" id="PTHR47067:SF4">
    <property type="entry name" value="PROTEIN WVD2-LIKE 7 ISOFORM X1"/>
    <property type="match status" value="1"/>
</dbReference>
<dbReference type="PANTHER" id="PTHR47067">
    <property type="entry name" value="TPX2 (TARGETING PROTEIN FOR XKLP2) PROTEIN FAMILY-RELATED"/>
    <property type="match status" value="1"/>
</dbReference>
<dbReference type="AlphaFoldDB" id="A0AAF1ALJ9"/>
<dbReference type="EMBL" id="CP093343">
    <property type="protein sequence ID" value="WOG84540.1"/>
    <property type="molecule type" value="Genomic_DNA"/>
</dbReference>
<feature type="region of interest" description="Disordered" evidence="1">
    <location>
        <begin position="334"/>
        <end position="461"/>
    </location>
</feature>
<sequence length="461" mass="50921">MATDTDHRAYCGHLRHPSSFSSDPQYEIQDVSISELVNHGSISFGRFAAETLDWEKRSVFSNNRYQDELEKFKAPGIVAQKKAYFEEYYRKIRAAKKSQTEEQEISQPDPCEDKLSCTSQAQNTAEICNSNDVKNSDSTSQITVLVEKMNEQQHIAPESNKGNSLVTGKQKVNFKDDVVKKVQQSNNTLDSSGLKCLKKAVKFPASSQKTCYTSSLPNKVVSVSLNAKKLKARTLLSEVKGPVPLAKEETMLNNMARRNAAKLPEKGNPLSGGDGSVNGSRRLVMAEKTSHLLQRSVKCKNLAVHKSSSRVQSSTEVSQPAVSRHIPTTCLNTKINSDKSNLNFGSRSKSSSRHANVTSKVNNMSRERSSARIAGKTSESSSRGMTWRSGQSENQKPKIISINRQTETNPNIRVGTQIKVTRAVDGRVPKTATTTPCNANKATSAPTSGRREQRNKLPSWR</sequence>
<evidence type="ECO:0000256" key="1">
    <source>
        <dbReference type="SAM" id="MobiDB-lite"/>
    </source>
</evidence>
<feature type="compositionally biased region" description="Polar residues" evidence="1">
    <location>
        <begin position="431"/>
        <end position="447"/>
    </location>
</feature>
<organism evidence="2 3">
    <name type="scientific">Daucus carota subsp. sativus</name>
    <name type="common">Carrot</name>
    <dbReference type="NCBI Taxonomy" id="79200"/>
    <lineage>
        <taxon>Eukaryota</taxon>
        <taxon>Viridiplantae</taxon>
        <taxon>Streptophyta</taxon>
        <taxon>Embryophyta</taxon>
        <taxon>Tracheophyta</taxon>
        <taxon>Spermatophyta</taxon>
        <taxon>Magnoliopsida</taxon>
        <taxon>eudicotyledons</taxon>
        <taxon>Gunneridae</taxon>
        <taxon>Pentapetalae</taxon>
        <taxon>asterids</taxon>
        <taxon>campanulids</taxon>
        <taxon>Apiales</taxon>
        <taxon>Apiaceae</taxon>
        <taxon>Apioideae</taxon>
        <taxon>Scandiceae</taxon>
        <taxon>Daucinae</taxon>
        <taxon>Daucus</taxon>
        <taxon>Daucus sect. Daucus</taxon>
    </lineage>
</organism>
<evidence type="ECO:0000313" key="3">
    <source>
        <dbReference type="Proteomes" id="UP000077755"/>
    </source>
</evidence>
<feature type="compositionally biased region" description="Polar residues" evidence="1">
    <location>
        <begin position="377"/>
        <end position="394"/>
    </location>
</feature>
<dbReference type="InterPro" id="IPR044216">
    <property type="entry name" value="WDL7"/>
</dbReference>
<dbReference type="Proteomes" id="UP000077755">
    <property type="component" value="Chromosome 1"/>
</dbReference>
<keyword evidence="3" id="KW-1185">Reference proteome</keyword>
<feature type="compositionally biased region" description="Polar residues" evidence="1">
    <location>
        <begin position="334"/>
        <end position="364"/>
    </location>
</feature>
<reference evidence="2" key="2">
    <citation type="submission" date="2022-03" db="EMBL/GenBank/DDBJ databases">
        <title>Draft title - Genomic analysis of global carrot germplasm unveils the trajectory of domestication and the origin of high carotenoid orange carrot.</title>
        <authorList>
            <person name="Iorizzo M."/>
            <person name="Ellison S."/>
            <person name="Senalik D."/>
            <person name="Macko-Podgorni A."/>
            <person name="Grzebelus D."/>
            <person name="Bostan H."/>
            <person name="Rolling W."/>
            <person name="Curaba J."/>
            <person name="Simon P."/>
        </authorList>
    </citation>
    <scope>NUCLEOTIDE SEQUENCE</scope>
    <source>
        <tissue evidence="2">Leaf</tissue>
    </source>
</reference>